<dbReference type="PANTHER" id="PTHR40040">
    <property type="entry name" value="SMALL HYDROPHOBIC PROTEIN-RELATED"/>
    <property type="match status" value="1"/>
</dbReference>
<keyword evidence="2" id="KW-0812">Transmembrane</keyword>
<evidence type="ECO:0000256" key="1">
    <source>
        <dbReference type="SAM" id="MobiDB-lite"/>
    </source>
</evidence>
<name>A0A1G6HLP2_9BACL</name>
<accession>A0A1G6HLP2</accession>
<feature type="compositionally biased region" description="Low complexity" evidence="1">
    <location>
        <begin position="90"/>
        <end position="99"/>
    </location>
</feature>
<proteinExistence type="predicted"/>
<dbReference type="PANTHER" id="PTHR40040:SF1">
    <property type="entry name" value="MEMBRANE PROTEIN"/>
    <property type="match status" value="1"/>
</dbReference>
<gene>
    <name evidence="3" type="ORF">SAMN04488112_10137</name>
</gene>
<feature type="compositionally biased region" description="Basic and acidic residues" evidence="1">
    <location>
        <begin position="100"/>
        <end position="115"/>
    </location>
</feature>
<reference evidence="3 4" key="1">
    <citation type="submission" date="2016-10" db="EMBL/GenBank/DDBJ databases">
        <authorList>
            <person name="de Groot N.N."/>
        </authorList>
    </citation>
    <scope>NUCLEOTIDE SEQUENCE [LARGE SCALE GENOMIC DNA]</scope>
    <source>
        <strain evidence="3 4">DSM 45514</strain>
    </source>
</reference>
<feature type="compositionally biased region" description="Basic and acidic residues" evidence="1">
    <location>
        <begin position="27"/>
        <end position="56"/>
    </location>
</feature>
<keyword evidence="2" id="KW-1133">Transmembrane helix</keyword>
<evidence type="ECO:0000313" key="3">
    <source>
        <dbReference type="EMBL" id="SDB94805.1"/>
    </source>
</evidence>
<protein>
    <recommendedName>
        <fullName evidence="5">DUF4190 domain-containing protein</fullName>
    </recommendedName>
</protein>
<feature type="compositionally biased region" description="Basic and acidic residues" evidence="1">
    <location>
        <begin position="1"/>
        <end position="16"/>
    </location>
</feature>
<evidence type="ECO:0000313" key="4">
    <source>
        <dbReference type="Proteomes" id="UP000199387"/>
    </source>
</evidence>
<dbReference type="InterPro" id="IPR055338">
    <property type="entry name" value="YqfX-like"/>
</dbReference>
<feature type="transmembrane region" description="Helical" evidence="2">
    <location>
        <begin position="122"/>
        <end position="153"/>
    </location>
</feature>
<dbReference type="AlphaFoldDB" id="A0A1G6HLP2"/>
<evidence type="ECO:0008006" key="5">
    <source>
        <dbReference type="Google" id="ProtNLM"/>
    </source>
</evidence>
<keyword evidence="2" id="KW-0472">Membrane</keyword>
<keyword evidence="4" id="KW-1185">Reference proteome</keyword>
<dbReference type="EMBL" id="FMZA01000001">
    <property type="protein sequence ID" value="SDB94805.1"/>
    <property type="molecule type" value="Genomic_DNA"/>
</dbReference>
<evidence type="ECO:0000256" key="2">
    <source>
        <dbReference type="SAM" id="Phobius"/>
    </source>
</evidence>
<sequence length="183" mass="19881">MDQDNFKRDTQRRRELTGGAADEVEFGQDREIPDFAADEVKFGRDFEASDDADRTRGHPGAPNYMDAVELEEEGGLENRRHENNEDVETAAEVAPVAEPVRNERDRKVEENREGSQEGGTGLATVGIILSVLSFFFVPFLLGSAGIVLGLISGRRGSTLGWWAVGLGALSVILTAFVAPIAGF</sequence>
<dbReference type="RefSeq" id="WP_245661952.1">
    <property type="nucleotide sequence ID" value="NZ_FMZA01000001.1"/>
</dbReference>
<dbReference type="Proteomes" id="UP000199387">
    <property type="component" value="Unassembled WGS sequence"/>
</dbReference>
<feature type="transmembrane region" description="Helical" evidence="2">
    <location>
        <begin position="159"/>
        <end position="181"/>
    </location>
</feature>
<dbReference type="STRING" id="1236220.SAMN04488112_10137"/>
<feature type="region of interest" description="Disordered" evidence="1">
    <location>
        <begin position="1"/>
        <end position="119"/>
    </location>
</feature>
<organism evidence="3 4">
    <name type="scientific">Melghirimyces thermohalophilus</name>
    <dbReference type="NCBI Taxonomy" id="1236220"/>
    <lineage>
        <taxon>Bacteria</taxon>
        <taxon>Bacillati</taxon>
        <taxon>Bacillota</taxon>
        <taxon>Bacilli</taxon>
        <taxon>Bacillales</taxon>
        <taxon>Thermoactinomycetaceae</taxon>
        <taxon>Melghirimyces</taxon>
    </lineage>
</organism>